<dbReference type="InterPro" id="IPR001753">
    <property type="entry name" value="Enoyl-CoA_hydra/iso"/>
</dbReference>
<evidence type="ECO:0000256" key="4">
    <source>
        <dbReference type="ARBA" id="ARBA00023098"/>
    </source>
</evidence>
<keyword evidence="5" id="KW-0496">Mitochondrion</keyword>
<dbReference type="GO" id="GO:0016836">
    <property type="term" value="F:hydro-lyase activity"/>
    <property type="evidence" value="ECO:0007669"/>
    <property type="project" value="TreeGrafter"/>
</dbReference>
<dbReference type="Gene3D" id="3.90.226.10">
    <property type="entry name" value="2-enoyl-CoA Hydratase, Chain A, domain 1"/>
    <property type="match status" value="1"/>
</dbReference>
<protein>
    <recommendedName>
        <fullName evidence="7">Enoyl-CoA hydratase domain-containing protein 3, mitochondrial</fullName>
    </recommendedName>
</protein>
<accession>A0AAW1DN26</accession>
<sequence length="279" mass="30728">MLSLKNLGLIHQKRIYLALRHYSSHDFIKITNEGGIRRITMTDIKTRNSLSLPMTECLLEGITKNNENPDLRCIIISALGDVFSAGHNLKHLTQDDGEKVFPKFADLMMAIIECPVPVITAVDGLAAAAGCQLVAQSDIAICTERSSFSTPGVNFGIFCSTPAIPLSRCIPRKLSAYMLFTGFPITAHQALQHGLVSKVASNGNLDTEVETVVNAIKAKSRSVMELGKKFFYEQMDLPLEAAYRKGTSAMTANLLLEDGKEGLKSFKEKRKPKWKHTTN</sequence>
<evidence type="ECO:0000313" key="9">
    <source>
        <dbReference type="Proteomes" id="UP001461498"/>
    </source>
</evidence>
<dbReference type="InterPro" id="IPR014748">
    <property type="entry name" value="Enoyl-CoA_hydra_C"/>
</dbReference>
<evidence type="ECO:0000256" key="3">
    <source>
        <dbReference type="ARBA" id="ARBA00022946"/>
    </source>
</evidence>
<gene>
    <name evidence="8" type="ORF">O3M35_000309</name>
</gene>
<dbReference type="EMBL" id="JAPXFL010000001">
    <property type="protein sequence ID" value="KAK9511697.1"/>
    <property type="molecule type" value="Genomic_DNA"/>
</dbReference>
<dbReference type="GO" id="GO:0005739">
    <property type="term" value="C:mitochondrion"/>
    <property type="evidence" value="ECO:0007669"/>
    <property type="project" value="UniProtKB-SubCell"/>
</dbReference>
<dbReference type="InterPro" id="IPR052377">
    <property type="entry name" value="Mitochondrial_ECH-domain"/>
</dbReference>
<dbReference type="Gene3D" id="1.10.12.10">
    <property type="entry name" value="Lyase 2-enoyl-coa Hydratase, Chain A, domain 2"/>
    <property type="match status" value="1"/>
</dbReference>
<evidence type="ECO:0000256" key="5">
    <source>
        <dbReference type="ARBA" id="ARBA00023128"/>
    </source>
</evidence>
<keyword evidence="2" id="KW-0276">Fatty acid metabolism</keyword>
<keyword evidence="3" id="KW-0809">Transit peptide</keyword>
<organism evidence="8 9">
    <name type="scientific">Rhynocoris fuscipes</name>
    <dbReference type="NCBI Taxonomy" id="488301"/>
    <lineage>
        <taxon>Eukaryota</taxon>
        <taxon>Metazoa</taxon>
        <taxon>Ecdysozoa</taxon>
        <taxon>Arthropoda</taxon>
        <taxon>Hexapoda</taxon>
        <taxon>Insecta</taxon>
        <taxon>Pterygota</taxon>
        <taxon>Neoptera</taxon>
        <taxon>Paraneoptera</taxon>
        <taxon>Hemiptera</taxon>
        <taxon>Heteroptera</taxon>
        <taxon>Panheteroptera</taxon>
        <taxon>Cimicomorpha</taxon>
        <taxon>Reduviidae</taxon>
        <taxon>Harpactorinae</taxon>
        <taxon>Harpactorini</taxon>
        <taxon>Rhynocoris</taxon>
    </lineage>
</organism>
<dbReference type="AlphaFoldDB" id="A0AAW1DN26"/>
<dbReference type="PANTHER" id="PTHR43602:SF1">
    <property type="entry name" value="ENOYL-COA HYDRATASE DOMAIN-CONTAINING PROTEIN 3, MITOCHONDRIAL"/>
    <property type="match status" value="1"/>
</dbReference>
<dbReference type="SUPFAM" id="SSF52096">
    <property type="entry name" value="ClpP/crotonase"/>
    <property type="match status" value="1"/>
</dbReference>
<evidence type="ECO:0000256" key="7">
    <source>
        <dbReference type="ARBA" id="ARBA00040545"/>
    </source>
</evidence>
<dbReference type="CDD" id="cd06558">
    <property type="entry name" value="crotonase-like"/>
    <property type="match status" value="1"/>
</dbReference>
<evidence type="ECO:0000256" key="6">
    <source>
        <dbReference type="ARBA" id="ARBA00037410"/>
    </source>
</evidence>
<proteinExistence type="predicted"/>
<comment type="caution">
    <text evidence="8">The sequence shown here is derived from an EMBL/GenBank/DDBJ whole genome shotgun (WGS) entry which is preliminary data.</text>
</comment>
<evidence type="ECO:0000313" key="8">
    <source>
        <dbReference type="EMBL" id="KAK9511697.1"/>
    </source>
</evidence>
<evidence type="ECO:0000256" key="2">
    <source>
        <dbReference type="ARBA" id="ARBA00022832"/>
    </source>
</evidence>
<reference evidence="8 9" key="1">
    <citation type="submission" date="2022-12" db="EMBL/GenBank/DDBJ databases">
        <title>Chromosome-level genome assembly of true bugs.</title>
        <authorList>
            <person name="Ma L."/>
            <person name="Li H."/>
        </authorList>
    </citation>
    <scope>NUCLEOTIDE SEQUENCE [LARGE SCALE GENOMIC DNA]</scope>
    <source>
        <strain evidence="8">Lab_2022b</strain>
    </source>
</reference>
<comment type="function">
    <text evidence="6">May play a role in fatty acid biosynthesis and insulin sensitivity.</text>
</comment>
<dbReference type="Proteomes" id="UP001461498">
    <property type="component" value="Unassembled WGS sequence"/>
</dbReference>
<evidence type="ECO:0000256" key="1">
    <source>
        <dbReference type="ARBA" id="ARBA00004173"/>
    </source>
</evidence>
<dbReference type="GO" id="GO:0006631">
    <property type="term" value="P:fatty acid metabolic process"/>
    <property type="evidence" value="ECO:0007669"/>
    <property type="project" value="UniProtKB-KW"/>
</dbReference>
<comment type="subcellular location">
    <subcellularLocation>
        <location evidence="1">Mitochondrion</location>
    </subcellularLocation>
</comment>
<dbReference type="Pfam" id="PF00378">
    <property type="entry name" value="ECH_1"/>
    <property type="match status" value="1"/>
</dbReference>
<dbReference type="InterPro" id="IPR029045">
    <property type="entry name" value="ClpP/crotonase-like_dom_sf"/>
</dbReference>
<keyword evidence="9" id="KW-1185">Reference proteome</keyword>
<name>A0AAW1DN26_9HEMI</name>
<keyword evidence="4" id="KW-0443">Lipid metabolism</keyword>
<dbReference type="PANTHER" id="PTHR43602">
    <property type="match status" value="1"/>
</dbReference>